<protein>
    <submittedName>
        <fullName evidence="1">Uncharacterized protein</fullName>
    </submittedName>
</protein>
<reference evidence="1 2" key="1">
    <citation type="submission" date="2024-09" db="EMBL/GenBank/DDBJ databases">
        <title>Floridaenema gen nov. (Aerosakkonemataceae, Aerosakkonematales ord. nov., Cyanobacteria) from benthic tropical and subtropical fresh waters, with the description of four new species.</title>
        <authorList>
            <person name="Moretto J.A."/>
            <person name="Berthold D.E."/>
            <person name="Lefler F.W."/>
            <person name="Huang I.-S."/>
            <person name="Laughinghouse H. IV."/>
        </authorList>
    </citation>
    <scope>NUCLEOTIDE SEQUENCE [LARGE SCALE GENOMIC DNA]</scope>
    <source>
        <strain evidence="1 2">BLCC-F50</strain>
    </source>
</reference>
<comment type="caution">
    <text evidence="1">The sequence shown here is derived from an EMBL/GenBank/DDBJ whole genome shotgun (WGS) entry which is preliminary data.</text>
</comment>
<accession>A0ABV4Y2Q8</accession>
<gene>
    <name evidence="1" type="ORF">ACE1CI_35385</name>
</gene>
<evidence type="ECO:0000313" key="2">
    <source>
        <dbReference type="Proteomes" id="UP001576784"/>
    </source>
</evidence>
<evidence type="ECO:0000313" key="1">
    <source>
        <dbReference type="EMBL" id="MFB2898231.1"/>
    </source>
</evidence>
<sequence length="46" mass="5519">MQIFMCYMARFIMYSRAFHNARPIAPNMKRRKKVEKGGSFLNFCKV</sequence>
<dbReference type="EMBL" id="JBHFNR010000281">
    <property type="protein sequence ID" value="MFB2898231.1"/>
    <property type="molecule type" value="Genomic_DNA"/>
</dbReference>
<proteinExistence type="predicted"/>
<dbReference type="RefSeq" id="WP_413267832.1">
    <property type="nucleotide sequence ID" value="NZ_JBHFNR010000281.1"/>
</dbReference>
<keyword evidence="2" id="KW-1185">Reference proteome</keyword>
<name>A0ABV4Y2Q8_9CYAN</name>
<organism evidence="1 2">
    <name type="scientific">Floridaenema flaviceps BLCC-F50</name>
    <dbReference type="NCBI Taxonomy" id="3153642"/>
    <lineage>
        <taxon>Bacteria</taxon>
        <taxon>Bacillati</taxon>
        <taxon>Cyanobacteriota</taxon>
        <taxon>Cyanophyceae</taxon>
        <taxon>Oscillatoriophycideae</taxon>
        <taxon>Aerosakkonematales</taxon>
        <taxon>Aerosakkonemataceae</taxon>
        <taxon>Floridanema</taxon>
        <taxon>Floridanema flaviceps</taxon>
    </lineage>
</organism>
<dbReference type="Proteomes" id="UP001576784">
    <property type="component" value="Unassembled WGS sequence"/>
</dbReference>